<organism evidence="6">
    <name type="scientific">Aphanomyces astaci</name>
    <name type="common">Crayfish plague agent</name>
    <dbReference type="NCBI Taxonomy" id="112090"/>
    <lineage>
        <taxon>Eukaryota</taxon>
        <taxon>Sar</taxon>
        <taxon>Stramenopiles</taxon>
        <taxon>Oomycota</taxon>
        <taxon>Saprolegniomycetes</taxon>
        <taxon>Saprolegniales</taxon>
        <taxon>Verrucalvaceae</taxon>
        <taxon>Aphanomyces</taxon>
    </lineage>
</organism>
<dbReference type="HAMAP" id="MF_00171">
    <property type="entry name" value="TruA"/>
    <property type="match status" value="1"/>
</dbReference>
<protein>
    <submittedName>
        <fullName evidence="6">tRNA pseudouridine(38-40) synthase</fullName>
    </submittedName>
</protein>
<reference evidence="6" key="1">
    <citation type="submission" date="2013-12" db="EMBL/GenBank/DDBJ databases">
        <title>The Genome Sequence of Aphanomyces astaci APO3.</title>
        <authorList>
            <consortium name="The Broad Institute Genomics Platform"/>
            <person name="Russ C."/>
            <person name="Tyler B."/>
            <person name="van West P."/>
            <person name="Dieguez-Uribeondo J."/>
            <person name="Young S.K."/>
            <person name="Zeng Q."/>
            <person name="Gargeya S."/>
            <person name="Fitzgerald M."/>
            <person name="Abouelleil A."/>
            <person name="Alvarado L."/>
            <person name="Chapman S.B."/>
            <person name="Gainer-Dewar J."/>
            <person name="Goldberg J."/>
            <person name="Griggs A."/>
            <person name="Gujja S."/>
            <person name="Hansen M."/>
            <person name="Howarth C."/>
            <person name="Imamovic A."/>
            <person name="Ireland A."/>
            <person name="Larimer J."/>
            <person name="McCowan C."/>
            <person name="Murphy C."/>
            <person name="Pearson M."/>
            <person name="Poon T.W."/>
            <person name="Priest M."/>
            <person name="Roberts A."/>
            <person name="Saif S."/>
            <person name="Shea T."/>
            <person name="Sykes S."/>
            <person name="Wortman J."/>
            <person name="Nusbaum C."/>
            <person name="Birren B."/>
        </authorList>
    </citation>
    <scope>NUCLEOTIDE SEQUENCE [LARGE SCALE GENOMIC DNA]</scope>
    <source>
        <strain evidence="6">APO3</strain>
    </source>
</reference>
<dbReference type="InterPro" id="IPR001406">
    <property type="entry name" value="PsdUridine_synth_TruA"/>
</dbReference>
<dbReference type="GO" id="GO:0005737">
    <property type="term" value="C:cytoplasm"/>
    <property type="evidence" value="ECO:0007669"/>
    <property type="project" value="TreeGrafter"/>
</dbReference>
<dbReference type="InterPro" id="IPR020097">
    <property type="entry name" value="PsdUridine_synth_TruA_a/b_dom"/>
</dbReference>
<proteinExistence type="inferred from homology"/>
<dbReference type="FunFam" id="3.30.70.580:FF:000007">
    <property type="entry name" value="tRNA pseudouridine synthase"/>
    <property type="match status" value="1"/>
</dbReference>
<accession>W4FTQ7</accession>
<dbReference type="GO" id="GO:1990481">
    <property type="term" value="P:mRNA pseudouridine synthesis"/>
    <property type="evidence" value="ECO:0007669"/>
    <property type="project" value="TreeGrafter"/>
</dbReference>
<dbReference type="InterPro" id="IPR041707">
    <property type="entry name" value="Pus3-like"/>
</dbReference>
<keyword evidence="2" id="KW-0819">tRNA processing</keyword>
<dbReference type="GO" id="GO:0003723">
    <property type="term" value="F:RNA binding"/>
    <property type="evidence" value="ECO:0007669"/>
    <property type="project" value="InterPro"/>
</dbReference>
<gene>
    <name evidence="6" type="ORF">H257_14246</name>
</gene>
<dbReference type="OrthoDB" id="25767at2759"/>
<dbReference type="STRING" id="112090.W4FTQ7"/>
<evidence type="ECO:0000256" key="2">
    <source>
        <dbReference type="ARBA" id="ARBA00022694"/>
    </source>
</evidence>
<dbReference type="Gene3D" id="3.30.70.580">
    <property type="entry name" value="Pseudouridine synthase I, catalytic domain, N-terminal subdomain"/>
    <property type="match status" value="1"/>
</dbReference>
<dbReference type="InterPro" id="IPR020094">
    <property type="entry name" value="TruA/RsuA/RluB/E/F_N"/>
</dbReference>
<evidence type="ECO:0000313" key="6">
    <source>
        <dbReference type="EMBL" id="ETV70214.1"/>
    </source>
</evidence>
<dbReference type="InterPro" id="IPR020103">
    <property type="entry name" value="PsdUridine_synth_cat_dom_sf"/>
</dbReference>
<dbReference type="EMBL" id="KI913168">
    <property type="protein sequence ID" value="ETV70214.1"/>
    <property type="molecule type" value="Genomic_DNA"/>
</dbReference>
<keyword evidence="3" id="KW-0413">Isomerase</keyword>
<dbReference type="AlphaFoldDB" id="W4FTQ7"/>
<dbReference type="VEuPathDB" id="FungiDB:H257_14246"/>
<evidence type="ECO:0000256" key="3">
    <source>
        <dbReference type="ARBA" id="ARBA00023235"/>
    </source>
</evidence>
<dbReference type="PANTHER" id="PTHR11142:SF5">
    <property type="entry name" value="TRNA PSEUDOURIDINE(38_39) SYNTHASE"/>
    <property type="match status" value="1"/>
</dbReference>
<evidence type="ECO:0000256" key="4">
    <source>
        <dbReference type="SAM" id="MobiDB-lite"/>
    </source>
</evidence>
<dbReference type="NCBIfam" id="TIGR00071">
    <property type="entry name" value="hisT_truA"/>
    <property type="match status" value="1"/>
</dbReference>
<comment type="similarity">
    <text evidence="1">Belongs to the tRNA pseudouridine synthase TruA family.</text>
</comment>
<feature type="domain" description="Pseudouridine synthase I TruA alpha/beta" evidence="5">
    <location>
        <begin position="267"/>
        <end position="380"/>
    </location>
</feature>
<dbReference type="GO" id="GO:0009982">
    <property type="term" value="F:pseudouridine synthase activity"/>
    <property type="evidence" value="ECO:0007669"/>
    <property type="project" value="InterPro"/>
</dbReference>
<dbReference type="CDD" id="cd02569">
    <property type="entry name" value="PseudoU_synth_ScPus3"/>
    <property type="match status" value="1"/>
</dbReference>
<feature type="region of interest" description="Disordered" evidence="4">
    <location>
        <begin position="68"/>
        <end position="91"/>
    </location>
</feature>
<dbReference type="GO" id="GO:0031119">
    <property type="term" value="P:tRNA pseudouridine synthesis"/>
    <property type="evidence" value="ECO:0007669"/>
    <property type="project" value="TreeGrafter"/>
</dbReference>
<name>W4FTQ7_APHAT</name>
<evidence type="ECO:0000259" key="5">
    <source>
        <dbReference type="Pfam" id="PF01416"/>
    </source>
</evidence>
<sequence>MECPPITGAHSIPDIKRMAAPTTTATTAVAYESFSKDNLLEILRRYRHDHPSSMDDMDAIARTIHTPSTTSTPIVRGSGEPAKKKHKADKKAHKPFDFSRYRTRHVALKFSYMGEKYAGFARQDHMEETIERYIIDALTTARLVENFSTCGYSRCGRTDAGVSALSQVIGLMLRSNVPADGTLLDGKSIDDIQAGDTFRVQLPDGTIKTLVELDYPTCLNSALPHDIRVYAWAPAPPEWSARFQCQGRTYRYFFHRRTLDLAAMATAARLLEGQHDYRNFCRMDPTVTNFEREILSFRVLHTSQVSSVDPYYDLCYFEVQGRAFLWHQVRCMAAILFLVGKGHEAPEIVTTLLDIGACPRKPQYEMAPDLPLVLHECAFNTIELRYMPGAVNRVYHDVENQWEAANLRAALLRNQLDALKRLPVHPHRAIVELQRRQTPQTANHMAALLAYDADVPFGEILPRLPAAGKGLKHIPLLDRKCGFSFEEKMHKVKRKAHLKKITAQEAATAAAHDDDNTTHSSV</sequence>
<dbReference type="Pfam" id="PF01416">
    <property type="entry name" value="PseudoU_synth_1"/>
    <property type="match status" value="1"/>
</dbReference>
<dbReference type="GO" id="GO:0005634">
    <property type="term" value="C:nucleus"/>
    <property type="evidence" value="ECO:0007669"/>
    <property type="project" value="TreeGrafter"/>
</dbReference>
<dbReference type="RefSeq" id="XP_009840311.1">
    <property type="nucleotide sequence ID" value="XM_009842009.1"/>
</dbReference>
<evidence type="ECO:0000256" key="1">
    <source>
        <dbReference type="ARBA" id="ARBA00009375"/>
    </source>
</evidence>
<dbReference type="SUPFAM" id="SSF55120">
    <property type="entry name" value="Pseudouridine synthase"/>
    <property type="match status" value="1"/>
</dbReference>
<dbReference type="PANTHER" id="PTHR11142">
    <property type="entry name" value="PSEUDOURIDYLATE SYNTHASE"/>
    <property type="match status" value="1"/>
</dbReference>
<dbReference type="Gene3D" id="3.30.70.660">
    <property type="entry name" value="Pseudouridine synthase I, catalytic domain, C-terminal subdomain"/>
    <property type="match status" value="1"/>
</dbReference>
<dbReference type="InterPro" id="IPR020095">
    <property type="entry name" value="PsdUridine_synth_TruA_C"/>
</dbReference>
<dbReference type="GeneID" id="20816242"/>